<protein>
    <submittedName>
        <fullName evidence="2">Uncharacterized protein</fullName>
    </submittedName>
</protein>
<dbReference type="Proteomes" id="UP001293254">
    <property type="component" value="Unassembled WGS sequence"/>
</dbReference>
<dbReference type="EMBL" id="JACGWO010000001">
    <property type="protein sequence ID" value="KAK4437397.1"/>
    <property type="molecule type" value="Genomic_DNA"/>
</dbReference>
<proteinExistence type="predicted"/>
<feature type="region of interest" description="Disordered" evidence="1">
    <location>
        <begin position="14"/>
        <end position="41"/>
    </location>
</feature>
<comment type="caution">
    <text evidence="2">The sequence shown here is derived from an EMBL/GenBank/DDBJ whole genome shotgun (WGS) entry which is preliminary data.</text>
</comment>
<feature type="compositionally biased region" description="Pro residues" evidence="1">
    <location>
        <begin position="19"/>
        <end position="29"/>
    </location>
</feature>
<accession>A0AAE1YW83</accession>
<evidence type="ECO:0000256" key="1">
    <source>
        <dbReference type="SAM" id="MobiDB-lite"/>
    </source>
</evidence>
<gene>
    <name evidence="2" type="ORF">Salat_0073600</name>
</gene>
<reference evidence="2" key="2">
    <citation type="journal article" date="2024" name="Plant">
        <title>Genomic evolution and insights into agronomic trait innovations of Sesamum species.</title>
        <authorList>
            <person name="Miao H."/>
            <person name="Wang L."/>
            <person name="Qu L."/>
            <person name="Liu H."/>
            <person name="Sun Y."/>
            <person name="Le M."/>
            <person name="Wang Q."/>
            <person name="Wei S."/>
            <person name="Zheng Y."/>
            <person name="Lin W."/>
            <person name="Duan Y."/>
            <person name="Cao H."/>
            <person name="Xiong S."/>
            <person name="Wang X."/>
            <person name="Wei L."/>
            <person name="Li C."/>
            <person name="Ma Q."/>
            <person name="Ju M."/>
            <person name="Zhao R."/>
            <person name="Li G."/>
            <person name="Mu C."/>
            <person name="Tian Q."/>
            <person name="Mei H."/>
            <person name="Zhang T."/>
            <person name="Gao T."/>
            <person name="Zhang H."/>
        </authorList>
    </citation>
    <scope>NUCLEOTIDE SEQUENCE</scope>
    <source>
        <strain evidence="2">3651</strain>
    </source>
</reference>
<evidence type="ECO:0000313" key="3">
    <source>
        <dbReference type="Proteomes" id="UP001293254"/>
    </source>
</evidence>
<reference evidence="2" key="1">
    <citation type="submission" date="2020-06" db="EMBL/GenBank/DDBJ databases">
        <authorList>
            <person name="Li T."/>
            <person name="Hu X."/>
            <person name="Zhang T."/>
            <person name="Song X."/>
            <person name="Zhang H."/>
            <person name="Dai N."/>
            <person name="Sheng W."/>
            <person name="Hou X."/>
            <person name="Wei L."/>
        </authorList>
    </citation>
    <scope>NUCLEOTIDE SEQUENCE</scope>
    <source>
        <strain evidence="2">3651</strain>
        <tissue evidence="2">Leaf</tissue>
    </source>
</reference>
<evidence type="ECO:0000313" key="2">
    <source>
        <dbReference type="EMBL" id="KAK4437397.1"/>
    </source>
</evidence>
<keyword evidence="3" id="KW-1185">Reference proteome</keyword>
<sequence length="155" mass="16313">MVGDWRAALMAAPAAPAAPGAPEPPPAAAPQPELVVGGNAGGAEQRRAIEVGLQLLQSENPDTDIGNDLQGNLDFEQVHGYAPVPAPLQTEPPPPAVTVPILVQESSPHAAVPAVVRRSARERIQPLWMQDFVCHSAATSQQNVSRIALDFPFLQ</sequence>
<name>A0AAE1YW83_9LAMI</name>
<dbReference type="AlphaFoldDB" id="A0AAE1YW83"/>
<organism evidence="2 3">
    <name type="scientific">Sesamum alatum</name>
    <dbReference type="NCBI Taxonomy" id="300844"/>
    <lineage>
        <taxon>Eukaryota</taxon>
        <taxon>Viridiplantae</taxon>
        <taxon>Streptophyta</taxon>
        <taxon>Embryophyta</taxon>
        <taxon>Tracheophyta</taxon>
        <taxon>Spermatophyta</taxon>
        <taxon>Magnoliopsida</taxon>
        <taxon>eudicotyledons</taxon>
        <taxon>Gunneridae</taxon>
        <taxon>Pentapetalae</taxon>
        <taxon>asterids</taxon>
        <taxon>lamiids</taxon>
        <taxon>Lamiales</taxon>
        <taxon>Pedaliaceae</taxon>
        <taxon>Sesamum</taxon>
    </lineage>
</organism>